<proteinExistence type="predicted"/>
<dbReference type="Proteomes" id="UP001558850">
    <property type="component" value="Unassembled WGS sequence"/>
</dbReference>
<keyword evidence="2" id="KW-1185">Reference proteome</keyword>
<comment type="caution">
    <text evidence="1">The sequence shown here is derived from an EMBL/GenBank/DDBJ whole genome shotgun (WGS) entry which is preliminary data.</text>
</comment>
<reference evidence="1" key="1">
    <citation type="submission" date="2024-07" db="EMBL/GenBank/DDBJ databases">
        <title>A survey of Mimosa microsymbionts across Brazilian biomes reveals a high diversity of Paraburkholderia nodulating endemic species, but also that Cupriavidus is common as a symbiont of widespread species.</title>
        <authorList>
            <person name="Rouws L."/>
            <person name="Barauna A."/>
            <person name="Beukes C."/>
            <person name="Rouws J.R.C."/>
            <person name="De Faria S.M."/>
            <person name="Gross E."/>
            <person name="Bueno Dos Reis Junior F."/>
            <person name="Simon M.F."/>
            <person name="Maluk M."/>
            <person name="Odee D.W."/>
            <person name="Kenicer G."/>
            <person name="Young J.P.W."/>
            <person name="Reis V.M."/>
            <person name="Zilli J."/>
            <person name="James E.K."/>
        </authorList>
    </citation>
    <scope>NUCLEOTIDE SEQUENCE</scope>
    <source>
        <strain evidence="1">EG181B</strain>
    </source>
</reference>
<dbReference type="EMBL" id="JBFRCH010000033">
    <property type="protein sequence ID" value="MEX3936538.1"/>
    <property type="molecule type" value="Genomic_DNA"/>
</dbReference>
<evidence type="ECO:0000313" key="1">
    <source>
        <dbReference type="EMBL" id="MEX3936538.1"/>
    </source>
</evidence>
<sequence length="108" mass="11644">MRVWSSGNGLGPDMGTRAHILQYDRTTAGGTVLDGMDDVTWNGRRLSYLGARVQCPACNSVGRITPNGARPDDDLSGRQPALDGDFCQCACNPKPTMIASQDDWTLDI</sequence>
<protein>
    <submittedName>
        <fullName evidence="1">PAAR domain-containing protein</fullName>
    </submittedName>
</protein>
<evidence type="ECO:0000313" key="2">
    <source>
        <dbReference type="Proteomes" id="UP001558850"/>
    </source>
</evidence>
<name>A0ACC6UA25_9BURK</name>
<organism evidence="1 2">
    <name type="scientific">Paraburkholderia phymatum</name>
    <dbReference type="NCBI Taxonomy" id="148447"/>
    <lineage>
        <taxon>Bacteria</taxon>
        <taxon>Pseudomonadati</taxon>
        <taxon>Pseudomonadota</taxon>
        <taxon>Betaproteobacteria</taxon>
        <taxon>Burkholderiales</taxon>
        <taxon>Burkholderiaceae</taxon>
        <taxon>Paraburkholderia</taxon>
    </lineage>
</organism>
<gene>
    <name evidence="1" type="ORF">AB4Y32_33010</name>
</gene>
<accession>A0ACC6UA25</accession>